<proteinExistence type="predicted"/>
<protein>
    <submittedName>
        <fullName evidence="1">Uncharacterized protein</fullName>
    </submittedName>
</protein>
<gene>
    <name evidence="1" type="ORF">A4A58_13355</name>
</gene>
<organism evidence="1 2">
    <name type="scientific">Tardiphaga robiniae</name>
    <dbReference type="NCBI Taxonomy" id="943830"/>
    <lineage>
        <taxon>Bacteria</taxon>
        <taxon>Pseudomonadati</taxon>
        <taxon>Pseudomonadota</taxon>
        <taxon>Alphaproteobacteria</taxon>
        <taxon>Hyphomicrobiales</taxon>
        <taxon>Nitrobacteraceae</taxon>
        <taxon>Tardiphaga</taxon>
    </lineage>
</organism>
<accession>A0A163XU28</accession>
<evidence type="ECO:0000313" key="2">
    <source>
        <dbReference type="Proteomes" id="UP000076574"/>
    </source>
</evidence>
<dbReference type="AlphaFoldDB" id="A0A163XU28"/>
<evidence type="ECO:0000313" key="1">
    <source>
        <dbReference type="EMBL" id="KZD21366.1"/>
    </source>
</evidence>
<reference evidence="1 2" key="1">
    <citation type="submission" date="2016-03" db="EMBL/GenBank/DDBJ databases">
        <title>Microsymbionts genomes from the relict species Vavilovia formosa (Stev.) Fed.</title>
        <authorList>
            <person name="Kopat V."/>
            <person name="Chirak E."/>
            <person name="Kimeklis A."/>
            <person name="Andronov E."/>
        </authorList>
    </citation>
    <scope>NUCLEOTIDE SEQUENCE [LARGE SCALE GENOMIC DNA]</scope>
    <source>
        <strain evidence="1 2">Vaf07</strain>
    </source>
</reference>
<sequence length="92" mass="9907">MNDDLRRLLDDLTLQIGQTKEQNIAIQGVCAALVAEIALLDKAPREKLSRMVAGLQGAALGVADGTDGRSTEMTKTIERVTAMAEAMLQPRK</sequence>
<dbReference type="EMBL" id="LVYV01000045">
    <property type="protein sequence ID" value="KZD21366.1"/>
    <property type="molecule type" value="Genomic_DNA"/>
</dbReference>
<dbReference type="RefSeq" id="WP_068736421.1">
    <property type="nucleotide sequence ID" value="NZ_LVYV01000045.1"/>
</dbReference>
<keyword evidence="2" id="KW-1185">Reference proteome</keyword>
<dbReference type="Proteomes" id="UP000076574">
    <property type="component" value="Unassembled WGS sequence"/>
</dbReference>
<name>A0A163XU28_9BRAD</name>
<comment type="caution">
    <text evidence="1">The sequence shown here is derived from an EMBL/GenBank/DDBJ whole genome shotgun (WGS) entry which is preliminary data.</text>
</comment>